<dbReference type="RefSeq" id="WP_346053241.1">
    <property type="nucleotide sequence ID" value="NZ_JAYGII010000052.1"/>
</dbReference>
<dbReference type="AlphaFoldDB" id="A0AAP6MM43"/>
<evidence type="ECO:0000313" key="1">
    <source>
        <dbReference type="EMBL" id="MEA5446745.1"/>
    </source>
</evidence>
<dbReference type="EMBL" id="JAYGII010000052">
    <property type="protein sequence ID" value="MEA5446745.1"/>
    <property type="molecule type" value="Genomic_DNA"/>
</dbReference>
<keyword evidence="2" id="KW-1185">Reference proteome</keyword>
<sequence length="338" mass="35793">MNDSIINPISRPGQIALTLVGASFLVLGCNSSSSSDGPVGMNNADAAAAAMVAIGMAEGIDDFIDDPEDDDMGVLARAMQQAATNQCTGDGHLYTSESTVSGSDVNVEDAFGYTGSLEMVEIDADCVMDTQDFYSESRGYIRMAHSPTESVVFGEVTPGPGQSADAGAYVSVMDGAGMNMESSQQMYMHACFGCVELGGGENMEMRMFSDIQMQSNMAGDSGFDMHIRFGTSTTDRAVFKLQELGGGQVEYSVDGFMGVETHLDACSWAATLETVQPLTAQGLTTNQPSITGGQLNVTPEDSNDTMEVQYHSDGSITVNGNTITMEDIEERIQTCDQV</sequence>
<accession>A0AAP6MM43</accession>
<name>A0AAP6MM43_9GAMM</name>
<evidence type="ECO:0000313" key="2">
    <source>
        <dbReference type="Proteomes" id="UP001302316"/>
    </source>
</evidence>
<organism evidence="1 2">
    <name type="scientific">Natronospira elongata</name>
    <dbReference type="NCBI Taxonomy" id="3110268"/>
    <lineage>
        <taxon>Bacteria</taxon>
        <taxon>Pseudomonadati</taxon>
        <taxon>Pseudomonadota</taxon>
        <taxon>Gammaproteobacteria</taxon>
        <taxon>Natronospirales</taxon>
        <taxon>Natronospiraceae</taxon>
        <taxon>Natronospira</taxon>
    </lineage>
</organism>
<reference evidence="1 2" key="1">
    <citation type="submission" date="2023-12" db="EMBL/GenBank/DDBJ databases">
        <title>Whole-genome sequencing of halo(alkali)philic microorganisms from hypersaline lakes.</title>
        <authorList>
            <person name="Sorokin D.Y."/>
            <person name="Merkel A.Y."/>
            <person name="Messina E."/>
            <person name="Yakimov M."/>
        </authorList>
    </citation>
    <scope>NUCLEOTIDE SEQUENCE [LARGE SCALE GENOMIC DNA]</scope>
    <source>
        <strain evidence="1 2">AB-CW1</strain>
    </source>
</reference>
<dbReference type="Proteomes" id="UP001302316">
    <property type="component" value="Unassembled WGS sequence"/>
</dbReference>
<comment type="caution">
    <text evidence="1">The sequence shown here is derived from an EMBL/GenBank/DDBJ whole genome shotgun (WGS) entry which is preliminary data.</text>
</comment>
<proteinExistence type="predicted"/>
<protein>
    <submittedName>
        <fullName evidence="1">Uncharacterized protein</fullName>
    </submittedName>
</protein>
<gene>
    <name evidence="1" type="ORF">VCB98_13035</name>
</gene>